<keyword evidence="2 7" id="KW-0813">Transport</keyword>
<evidence type="ECO:0000256" key="6">
    <source>
        <dbReference type="ARBA" id="ARBA00023136"/>
    </source>
</evidence>
<keyword evidence="3" id="KW-1003">Cell membrane</keyword>
<dbReference type="GO" id="GO:0055085">
    <property type="term" value="P:transmembrane transport"/>
    <property type="evidence" value="ECO:0007669"/>
    <property type="project" value="InterPro"/>
</dbReference>
<accession>A0A9D2H8Z8</accession>
<dbReference type="EMBL" id="DXAK01000012">
    <property type="protein sequence ID" value="HJA06099.1"/>
    <property type="molecule type" value="Genomic_DNA"/>
</dbReference>
<reference evidence="9" key="2">
    <citation type="submission" date="2021-04" db="EMBL/GenBank/DDBJ databases">
        <authorList>
            <person name="Gilroy R."/>
        </authorList>
    </citation>
    <scope>NUCLEOTIDE SEQUENCE</scope>
    <source>
        <strain evidence="9">ChiSjej2B20-11307</strain>
    </source>
</reference>
<dbReference type="Gene3D" id="1.10.3720.10">
    <property type="entry name" value="MetI-like"/>
    <property type="match status" value="1"/>
</dbReference>
<evidence type="ECO:0000259" key="8">
    <source>
        <dbReference type="PROSITE" id="PS50928"/>
    </source>
</evidence>
<evidence type="ECO:0000313" key="10">
    <source>
        <dbReference type="Proteomes" id="UP000824223"/>
    </source>
</evidence>
<evidence type="ECO:0000313" key="9">
    <source>
        <dbReference type="EMBL" id="HJA06099.1"/>
    </source>
</evidence>
<evidence type="ECO:0000256" key="5">
    <source>
        <dbReference type="ARBA" id="ARBA00022989"/>
    </source>
</evidence>
<evidence type="ECO:0000256" key="3">
    <source>
        <dbReference type="ARBA" id="ARBA00022475"/>
    </source>
</evidence>
<dbReference type="GO" id="GO:0005886">
    <property type="term" value="C:plasma membrane"/>
    <property type="evidence" value="ECO:0007669"/>
    <property type="project" value="UniProtKB-SubCell"/>
</dbReference>
<sequence length="290" mass="32222">MSKENKVVYKEKIKWKKEAALLPGYLIVFVWILFTAAFLLWILAASLSTSREIFSGAVFKFASGFHFENYVNAWTAGNVSVYFMNSLLYATVASAVVILISAPAAYVLSRYTFLGNKGIKISLVLAMSIPEVMIIMPIYSLTAEYHIRGRILLIILYILLRVPFTTTYLLNFFASLSRSYEEAAAIDGCTPSKTFWRIMLPLVQPAIVTVTIFNFMSVWNEFFMALIFATSTETTPVGVGLLQIVNAMKYTGNYGGLFASVIIVFLPTFLLYIFLSEKIIAGVTGGGVKG</sequence>
<dbReference type="PANTHER" id="PTHR32243:SF24">
    <property type="entry name" value="DIACETYLCHITOBIOSE UPTAKE SYSTEM PERMEASE PROTEIN NGCG"/>
    <property type="match status" value="1"/>
</dbReference>
<feature type="transmembrane region" description="Helical" evidence="7">
    <location>
        <begin position="121"/>
        <end position="139"/>
    </location>
</feature>
<comment type="similarity">
    <text evidence="7">Belongs to the binding-protein-dependent transport system permease family.</text>
</comment>
<feature type="transmembrane region" description="Helical" evidence="7">
    <location>
        <begin position="151"/>
        <end position="174"/>
    </location>
</feature>
<feature type="transmembrane region" description="Helical" evidence="7">
    <location>
        <begin position="21"/>
        <end position="44"/>
    </location>
</feature>
<evidence type="ECO:0000256" key="4">
    <source>
        <dbReference type="ARBA" id="ARBA00022692"/>
    </source>
</evidence>
<feature type="domain" description="ABC transmembrane type-1" evidence="8">
    <location>
        <begin position="83"/>
        <end position="275"/>
    </location>
</feature>
<dbReference type="Pfam" id="PF00528">
    <property type="entry name" value="BPD_transp_1"/>
    <property type="match status" value="1"/>
</dbReference>
<dbReference type="AlphaFoldDB" id="A0A9D2H8Z8"/>
<feature type="transmembrane region" description="Helical" evidence="7">
    <location>
        <begin position="87"/>
        <end position="109"/>
    </location>
</feature>
<comment type="caution">
    <text evidence="9">The sequence shown here is derived from an EMBL/GenBank/DDBJ whole genome shotgun (WGS) entry which is preliminary data.</text>
</comment>
<dbReference type="Proteomes" id="UP000824223">
    <property type="component" value="Unassembled WGS sequence"/>
</dbReference>
<dbReference type="CDD" id="cd06261">
    <property type="entry name" value="TM_PBP2"/>
    <property type="match status" value="1"/>
</dbReference>
<dbReference type="PANTHER" id="PTHR32243">
    <property type="entry name" value="MALTOSE TRANSPORT SYSTEM PERMEASE-RELATED"/>
    <property type="match status" value="1"/>
</dbReference>
<comment type="subcellular location">
    <subcellularLocation>
        <location evidence="1 7">Cell membrane</location>
        <topology evidence="1 7">Multi-pass membrane protein</topology>
    </subcellularLocation>
</comment>
<evidence type="ECO:0000256" key="1">
    <source>
        <dbReference type="ARBA" id="ARBA00004651"/>
    </source>
</evidence>
<keyword evidence="4 7" id="KW-0812">Transmembrane</keyword>
<name>A0A9D2H8Z8_9FIRM</name>
<gene>
    <name evidence="9" type="ORF">H9798_02975</name>
</gene>
<dbReference type="PROSITE" id="PS50928">
    <property type="entry name" value="ABC_TM1"/>
    <property type="match status" value="1"/>
</dbReference>
<reference evidence="9" key="1">
    <citation type="journal article" date="2021" name="PeerJ">
        <title>Extensive microbial diversity within the chicken gut microbiome revealed by metagenomics and culture.</title>
        <authorList>
            <person name="Gilroy R."/>
            <person name="Ravi A."/>
            <person name="Getino M."/>
            <person name="Pursley I."/>
            <person name="Horton D.L."/>
            <person name="Alikhan N.F."/>
            <person name="Baker D."/>
            <person name="Gharbi K."/>
            <person name="Hall N."/>
            <person name="Watson M."/>
            <person name="Adriaenssens E.M."/>
            <person name="Foster-Nyarko E."/>
            <person name="Jarju S."/>
            <person name="Secka A."/>
            <person name="Antonio M."/>
            <person name="Oren A."/>
            <person name="Chaudhuri R.R."/>
            <person name="La Ragione R."/>
            <person name="Hildebrand F."/>
            <person name="Pallen M.J."/>
        </authorList>
    </citation>
    <scope>NUCLEOTIDE SEQUENCE</scope>
    <source>
        <strain evidence="9">ChiSjej2B20-11307</strain>
    </source>
</reference>
<protein>
    <submittedName>
        <fullName evidence="9">Carbohydrate ABC transporter permease</fullName>
    </submittedName>
</protein>
<dbReference type="InterPro" id="IPR050901">
    <property type="entry name" value="BP-dep_ABC_trans_perm"/>
</dbReference>
<feature type="transmembrane region" description="Helical" evidence="7">
    <location>
        <begin position="195"/>
        <end position="216"/>
    </location>
</feature>
<evidence type="ECO:0000256" key="7">
    <source>
        <dbReference type="RuleBase" id="RU363032"/>
    </source>
</evidence>
<feature type="transmembrane region" description="Helical" evidence="7">
    <location>
        <begin position="254"/>
        <end position="275"/>
    </location>
</feature>
<dbReference type="InterPro" id="IPR035906">
    <property type="entry name" value="MetI-like_sf"/>
</dbReference>
<evidence type="ECO:0000256" key="2">
    <source>
        <dbReference type="ARBA" id="ARBA00022448"/>
    </source>
</evidence>
<dbReference type="InterPro" id="IPR000515">
    <property type="entry name" value="MetI-like"/>
</dbReference>
<keyword evidence="5 7" id="KW-1133">Transmembrane helix</keyword>
<organism evidence="9 10">
    <name type="scientific">Candidatus Mediterraneibacter pullicola</name>
    <dbReference type="NCBI Taxonomy" id="2838682"/>
    <lineage>
        <taxon>Bacteria</taxon>
        <taxon>Bacillati</taxon>
        <taxon>Bacillota</taxon>
        <taxon>Clostridia</taxon>
        <taxon>Lachnospirales</taxon>
        <taxon>Lachnospiraceae</taxon>
        <taxon>Mediterraneibacter</taxon>
    </lineage>
</organism>
<dbReference type="SUPFAM" id="SSF161098">
    <property type="entry name" value="MetI-like"/>
    <property type="match status" value="1"/>
</dbReference>
<keyword evidence="6 7" id="KW-0472">Membrane</keyword>
<feature type="transmembrane region" description="Helical" evidence="7">
    <location>
        <begin position="222"/>
        <end position="242"/>
    </location>
</feature>
<proteinExistence type="inferred from homology"/>